<name>A0A3B9IED6_9PROT</name>
<dbReference type="InterPro" id="IPR037914">
    <property type="entry name" value="SpoVT-AbrB_sf"/>
</dbReference>
<dbReference type="AlphaFoldDB" id="A0A3B9IED6"/>
<dbReference type="SUPFAM" id="SSF89447">
    <property type="entry name" value="AbrB/MazE/MraZ-like"/>
    <property type="match status" value="1"/>
</dbReference>
<dbReference type="GO" id="GO:0003677">
    <property type="term" value="F:DNA binding"/>
    <property type="evidence" value="ECO:0007669"/>
    <property type="project" value="UniProtKB-KW"/>
</dbReference>
<comment type="caution">
    <text evidence="2">The sequence shown here is derived from an EMBL/GenBank/DDBJ whole genome shotgun (WGS) entry which is preliminary data.</text>
</comment>
<protein>
    <submittedName>
        <fullName evidence="2">AbrB/MazE/SpoVT family DNA-binding domain-containing protein</fullName>
    </submittedName>
</protein>
<dbReference type="SMART" id="SM00966">
    <property type="entry name" value="SpoVT_AbrB"/>
    <property type="match status" value="1"/>
</dbReference>
<evidence type="ECO:0000259" key="1">
    <source>
        <dbReference type="SMART" id="SM00966"/>
    </source>
</evidence>
<proteinExistence type="predicted"/>
<dbReference type="Proteomes" id="UP000257706">
    <property type="component" value="Unassembled WGS sequence"/>
</dbReference>
<sequence>MKVNLIPIGNSKGVRIPSSVIKECGFGDEIEMRVEHGVIVLAPARGTRDGWDGAFAKMAAAKDDLPLVPDTMAHDWDEEEWEW</sequence>
<accession>A0A3B9IED6</accession>
<evidence type="ECO:0000313" key="2">
    <source>
        <dbReference type="EMBL" id="HAE46221.1"/>
    </source>
</evidence>
<dbReference type="Gene3D" id="2.10.260.10">
    <property type="match status" value="1"/>
</dbReference>
<feature type="domain" description="SpoVT-AbrB" evidence="1">
    <location>
        <begin position="6"/>
        <end position="49"/>
    </location>
</feature>
<organism evidence="2 3">
    <name type="scientific">Tistrella mobilis</name>
    <dbReference type="NCBI Taxonomy" id="171437"/>
    <lineage>
        <taxon>Bacteria</taxon>
        <taxon>Pseudomonadati</taxon>
        <taxon>Pseudomonadota</taxon>
        <taxon>Alphaproteobacteria</taxon>
        <taxon>Geminicoccales</taxon>
        <taxon>Geminicoccaceae</taxon>
        <taxon>Tistrella</taxon>
    </lineage>
</organism>
<keyword evidence="2" id="KW-0238">DNA-binding</keyword>
<dbReference type="InterPro" id="IPR007159">
    <property type="entry name" value="SpoVT-AbrB_dom"/>
</dbReference>
<dbReference type="EMBL" id="DMAI01000036">
    <property type="protein sequence ID" value="HAE46221.1"/>
    <property type="molecule type" value="Genomic_DNA"/>
</dbReference>
<reference evidence="2 3" key="1">
    <citation type="journal article" date="2018" name="Nat. Biotechnol.">
        <title>A standardized bacterial taxonomy based on genome phylogeny substantially revises the tree of life.</title>
        <authorList>
            <person name="Parks D.H."/>
            <person name="Chuvochina M."/>
            <person name="Waite D.W."/>
            <person name="Rinke C."/>
            <person name="Skarshewski A."/>
            <person name="Chaumeil P.A."/>
            <person name="Hugenholtz P."/>
        </authorList>
    </citation>
    <scope>NUCLEOTIDE SEQUENCE [LARGE SCALE GENOMIC DNA]</scope>
    <source>
        <strain evidence="2">UBA8739</strain>
    </source>
</reference>
<evidence type="ECO:0000313" key="3">
    <source>
        <dbReference type="Proteomes" id="UP000257706"/>
    </source>
</evidence>
<gene>
    <name evidence="2" type="ORF">DCK97_02265</name>
</gene>